<name>A0A023X4B6_RUBRA</name>
<feature type="compositionally biased region" description="Basic and acidic residues" evidence="10">
    <location>
        <begin position="94"/>
        <end position="107"/>
    </location>
</feature>
<dbReference type="STRING" id="42256.RradSPS_1748"/>
<proteinExistence type="inferred from homology"/>
<dbReference type="KEGG" id="rrd:RradSPS_1748"/>
<feature type="region of interest" description="Disordered" evidence="10">
    <location>
        <begin position="33"/>
        <end position="107"/>
    </location>
</feature>
<protein>
    <recommendedName>
        <fullName evidence="9">Sec-independent protein translocase protein TatA</fullName>
    </recommendedName>
</protein>
<accession>A0A023X4B6</accession>
<evidence type="ECO:0000256" key="4">
    <source>
        <dbReference type="ARBA" id="ARBA00022692"/>
    </source>
</evidence>
<keyword evidence="8 9" id="KW-0472">Membrane</keyword>
<dbReference type="PANTHER" id="PTHR42982:SF1">
    <property type="entry name" value="SEC-INDEPENDENT PROTEIN TRANSLOCASE PROTEIN TATA"/>
    <property type="match status" value="1"/>
</dbReference>
<organism evidence="11 13">
    <name type="scientific">Rubrobacter radiotolerans</name>
    <name type="common">Arthrobacter radiotolerans</name>
    <dbReference type="NCBI Taxonomy" id="42256"/>
    <lineage>
        <taxon>Bacteria</taxon>
        <taxon>Bacillati</taxon>
        <taxon>Actinomycetota</taxon>
        <taxon>Rubrobacteria</taxon>
        <taxon>Rubrobacterales</taxon>
        <taxon>Rubrobacteraceae</taxon>
        <taxon>Rubrobacter</taxon>
    </lineage>
</organism>
<keyword evidence="6 9" id="KW-1133">Transmembrane helix</keyword>
<evidence type="ECO:0000256" key="6">
    <source>
        <dbReference type="ARBA" id="ARBA00022989"/>
    </source>
</evidence>
<feature type="compositionally biased region" description="Basic and acidic residues" evidence="10">
    <location>
        <begin position="37"/>
        <end position="77"/>
    </location>
</feature>
<evidence type="ECO:0000313" key="11">
    <source>
        <dbReference type="EMBL" id="AHY47031.1"/>
    </source>
</evidence>
<comment type="similarity">
    <text evidence="9">Belongs to the TatA/E family.</text>
</comment>
<keyword evidence="3 9" id="KW-1003">Cell membrane</keyword>
<dbReference type="GO" id="GO:0043953">
    <property type="term" value="P:protein transport by the Tat complex"/>
    <property type="evidence" value="ECO:0007669"/>
    <property type="project" value="UniProtKB-UniRule"/>
</dbReference>
<dbReference type="GO" id="GO:0008320">
    <property type="term" value="F:protein transmembrane transporter activity"/>
    <property type="evidence" value="ECO:0007669"/>
    <property type="project" value="UniProtKB-UniRule"/>
</dbReference>
<dbReference type="HOGENOM" id="CLU_086034_3_2_11"/>
<keyword evidence="7 9" id="KW-0811">Translocation</keyword>
<evidence type="ECO:0000313" key="12">
    <source>
        <dbReference type="EMBL" id="MDX5894437.1"/>
    </source>
</evidence>
<evidence type="ECO:0000256" key="3">
    <source>
        <dbReference type="ARBA" id="ARBA00022475"/>
    </source>
</evidence>
<keyword evidence="5 9" id="KW-0653">Protein transport</keyword>
<reference evidence="11 13" key="1">
    <citation type="submission" date="2014-03" db="EMBL/GenBank/DDBJ databases">
        <title>Complete genome sequence of the Radio-Resistant Rubrobacter radiotolerans RSPS-4.</title>
        <authorList>
            <person name="Egas C.C."/>
            <person name="Barroso C.C."/>
            <person name="Froufe H.J.C."/>
            <person name="Pacheco J.J."/>
            <person name="Albuquerque L.L."/>
            <person name="da Costa M.M.S."/>
        </authorList>
    </citation>
    <scope>NUCLEOTIDE SEQUENCE [LARGE SCALE GENOMIC DNA]</scope>
    <source>
        <strain evidence="11 13">RSPS-4</strain>
    </source>
</reference>
<dbReference type="PANTHER" id="PTHR42982">
    <property type="entry name" value="SEC-INDEPENDENT PROTEIN TRANSLOCASE PROTEIN TATA"/>
    <property type="match status" value="1"/>
</dbReference>
<dbReference type="NCBIfam" id="TIGR01411">
    <property type="entry name" value="tatAE"/>
    <property type="match status" value="1"/>
</dbReference>
<keyword evidence="13" id="KW-1185">Reference proteome</keyword>
<dbReference type="Gene3D" id="1.20.5.3310">
    <property type="match status" value="1"/>
</dbReference>
<evidence type="ECO:0000256" key="7">
    <source>
        <dbReference type="ARBA" id="ARBA00023010"/>
    </source>
</evidence>
<keyword evidence="4 9" id="KW-0812">Transmembrane</keyword>
<dbReference type="EMBL" id="CP007514">
    <property type="protein sequence ID" value="AHY47031.1"/>
    <property type="molecule type" value="Genomic_DNA"/>
</dbReference>
<dbReference type="RefSeq" id="WP_038682039.1">
    <property type="nucleotide sequence ID" value="NZ_CP007514.1"/>
</dbReference>
<keyword evidence="2 9" id="KW-0813">Transport</keyword>
<sequence>MPNIGPPELIIILVILLLLFGARKIPELARGLGSGVREFRRSSSGKYDEVESAEKKDEEEPEEKLRTRSEAAARGAEEGSGEPRTVSPEETFEEAEKHPGRDEKAER</sequence>
<evidence type="ECO:0000256" key="8">
    <source>
        <dbReference type="ARBA" id="ARBA00023136"/>
    </source>
</evidence>
<evidence type="ECO:0000256" key="10">
    <source>
        <dbReference type="SAM" id="MobiDB-lite"/>
    </source>
</evidence>
<dbReference type="HAMAP" id="MF_00236">
    <property type="entry name" value="TatA_E"/>
    <property type="match status" value="1"/>
</dbReference>
<evidence type="ECO:0000256" key="1">
    <source>
        <dbReference type="ARBA" id="ARBA00004162"/>
    </source>
</evidence>
<gene>
    <name evidence="9 12" type="primary">tatA</name>
    <name evidence="11" type="ORF">RradSPS_1748</name>
    <name evidence="12" type="ORF">SIL72_10405</name>
</gene>
<comment type="function">
    <text evidence="9">Part of the twin-arginine translocation (Tat) system that transports large folded proteins containing a characteristic twin-arginine motif in their signal peptide across membranes. TatA could form the protein-conducting channel of the Tat system.</text>
</comment>
<dbReference type="InterPro" id="IPR003369">
    <property type="entry name" value="TatA/B/E"/>
</dbReference>
<evidence type="ECO:0000256" key="5">
    <source>
        <dbReference type="ARBA" id="ARBA00022927"/>
    </source>
</evidence>
<evidence type="ECO:0000313" key="13">
    <source>
        <dbReference type="Proteomes" id="UP000025229"/>
    </source>
</evidence>
<comment type="subcellular location">
    <subcellularLocation>
        <location evidence="1 9">Cell membrane</location>
        <topology evidence="1 9">Single-pass membrane protein</topology>
    </subcellularLocation>
</comment>
<dbReference type="Pfam" id="PF02416">
    <property type="entry name" value="TatA_B_E"/>
    <property type="match status" value="1"/>
</dbReference>
<reference evidence="12" key="2">
    <citation type="submission" date="2023-11" db="EMBL/GenBank/DDBJ databases">
        <title>MicrobeMod: A computational toolkit for identifying prokaryotic methylation and restriction-modification with nanopore sequencing.</title>
        <authorList>
            <person name="Crits-Christoph A."/>
            <person name="Kang S.C."/>
            <person name="Lee H."/>
            <person name="Ostrov N."/>
        </authorList>
    </citation>
    <scope>NUCLEOTIDE SEQUENCE</scope>
    <source>
        <strain evidence="12">ATCC 51242</strain>
    </source>
</reference>
<evidence type="ECO:0000256" key="9">
    <source>
        <dbReference type="HAMAP-Rule" id="MF_00236"/>
    </source>
</evidence>
<dbReference type="Proteomes" id="UP000025229">
    <property type="component" value="Chromosome"/>
</dbReference>
<dbReference type="InterPro" id="IPR006312">
    <property type="entry name" value="TatA/E"/>
</dbReference>
<dbReference type="GO" id="GO:0033281">
    <property type="term" value="C:TAT protein transport complex"/>
    <property type="evidence" value="ECO:0007669"/>
    <property type="project" value="UniProtKB-UniRule"/>
</dbReference>
<dbReference type="EMBL" id="JAWXXX010000001">
    <property type="protein sequence ID" value="MDX5894437.1"/>
    <property type="molecule type" value="Genomic_DNA"/>
</dbReference>
<comment type="subunit">
    <text evidence="9">The Tat system comprises two distinct complexes: a TatABC complex, containing multiple copies of TatA, TatB and TatC subunits, and a separate TatA complex, containing only TatA subunits. Substrates initially bind to the TatABC complex, which probably triggers association of the separate TatA complex to form the active translocon.</text>
</comment>
<evidence type="ECO:0000256" key="2">
    <source>
        <dbReference type="ARBA" id="ARBA00022448"/>
    </source>
</evidence>
<dbReference type="Proteomes" id="UP001281130">
    <property type="component" value="Unassembled WGS sequence"/>
</dbReference>
<dbReference type="eggNOG" id="COG1826">
    <property type="taxonomic scope" value="Bacteria"/>
</dbReference>
<dbReference type="AlphaFoldDB" id="A0A023X4B6"/>